<sequence>MSDEGWGIVMTRTWVWATAVVAGAGAVGLALVALLADLDTAGQAASVVGAVVALAALVVSVLALGGTPAPRRRVRAGRGAVAAGGNITGSALGDNSKVTGPRTPSTAARRTHDDVHAARDGIATGGDITDSALGEGSER</sequence>
<evidence type="ECO:0000256" key="2">
    <source>
        <dbReference type="SAM" id="Phobius"/>
    </source>
</evidence>
<dbReference type="Proteomes" id="UP000298513">
    <property type="component" value="Unassembled WGS sequence"/>
</dbReference>
<feature type="compositionally biased region" description="Basic and acidic residues" evidence="1">
    <location>
        <begin position="110"/>
        <end position="119"/>
    </location>
</feature>
<keyword evidence="2" id="KW-0812">Transmembrane</keyword>
<keyword evidence="2" id="KW-1133">Transmembrane helix</keyword>
<name>A0A4Z1DNY1_STRGP</name>
<evidence type="ECO:0000313" key="4">
    <source>
        <dbReference type="Proteomes" id="UP000298513"/>
    </source>
</evidence>
<feature type="region of interest" description="Disordered" evidence="1">
    <location>
        <begin position="84"/>
        <end position="139"/>
    </location>
</feature>
<keyword evidence="2" id="KW-0472">Membrane</keyword>
<dbReference type="EMBL" id="SRRU01000002">
    <property type="protein sequence ID" value="TGN85593.1"/>
    <property type="molecule type" value="Genomic_DNA"/>
</dbReference>
<accession>A0A4Z1DNY1</accession>
<evidence type="ECO:0000256" key="1">
    <source>
        <dbReference type="SAM" id="MobiDB-lite"/>
    </source>
</evidence>
<proteinExistence type="predicted"/>
<reference evidence="3 4" key="1">
    <citation type="submission" date="2019-04" db="EMBL/GenBank/DDBJ databases">
        <title>Streptomyces sp. nov. Bv016 isolated from bark of Buahinia variegata.</title>
        <authorList>
            <person name="Kanchanasin P."/>
            <person name="Tanasupawat S."/>
            <person name="Yuki M."/>
            <person name="Kudo T."/>
        </authorList>
    </citation>
    <scope>NUCLEOTIDE SEQUENCE [LARGE SCALE GENOMIC DNA]</scope>
    <source>
        <strain evidence="3 4">JCM 4765</strain>
    </source>
</reference>
<dbReference type="RefSeq" id="WP_135790180.1">
    <property type="nucleotide sequence ID" value="NZ_BNBQ01000001.1"/>
</dbReference>
<feature type="transmembrane region" description="Helical" evidence="2">
    <location>
        <begin position="14"/>
        <end position="36"/>
    </location>
</feature>
<dbReference type="AlphaFoldDB" id="A0A4Z1DNY1"/>
<feature type="compositionally biased region" description="Polar residues" evidence="1">
    <location>
        <begin position="96"/>
        <end position="108"/>
    </location>
</feature>
<feature type="transmembrane region" description="Helical" evidence="2">
    <location>
        <begin position="42"/>
        <end position="65"/>
    </location>
</feature>
<comment type="caution">
    <text evidence="3">The sequence shown here is derived from an EMBL/GenBank/DDBJ whole genome shotgun (WGS) entry which is preliminary data.</text>
</comment>
<keyword evidence="4" id="KW-1185">Reference proteome</keyword>
<organism evidence="3 4">
    <name type="scientific">Streptomyces griseoluteus</name>
    <dbReference type="NCBI Taxonomy" id="29306"/>
    <lineage>
        <taxon>Bacteria</taxon>
        <taxon>Bacillati</taxon>
        <taxon>Actinomycetota</taxon>
        <taxon>Actinomycetes</taxon>
        <taxon>Kitasatosporales</taxon>
        <taxon>Streptomycetaceae</taxon>
        <taxon>Streptomyces</taxon>
    </lineage>
</organism>
<evidence type="ECO:0000313" key="3">
    <source>
        <dbReference type="EMBL" id="TGN85593.1"/>
    </source>
</evidence>
<protein>
    <submittedName>
        <fullName evidence="3">Uncharacterized protein</fullName>
    </submittedName>
</protein>
<gene>
    <name evidence="3" type="ORF">E5082_05645</name>
</gene>
<dbReference type="GeneID" id="91529210"/>